<reference evidence="2 3" key="1">
    <citation type="submission" date="2011-11" db="EMBL/GenBank/DDBJ databases">
        <title>Improved High-Quality Draft sequence of Beggiatoa alba B18lD.</title>
        <authorList>
            <consortium name="US DOE Joint Genome Institute"/>
            <person name="Lucas S."/>
            <person name="Han J."/>
            <person name="Lapidus A."/>
            <person name="Cheng J.-F."/>
            <person name="Goodwin L."/>
            <person name="Pitluck S."/>
            <person name="Peters L."/>
            <person name="Mikhailova N."/>
            <person name="Held B."/>
            <person name="Detter J.C."/>
            <person name="Han C."/>
            <person name="Tapia R."/>
            <person name="Land M."/>
            <person name="Hauser L."/>
            <person name="Kyrpides N."/>
            <person name="Ivanova N."/>
            <person name="Pagani I."/>
            <person name="Samuel K."/>
            <person name="Teske A."/>
            <person name="Mueller J."/>
            <person name="Woyke T."/>
        </authorList>
    </citation>
    <scope>NUCLEOTIDE SEQUENCE [LARGE SCALE GENOMIC DNA]</scope>
    <source>
        <strain evidence="2 3">B18LD</strain>
    </source>
</reference>
<dbReference type="HOGENOM" id="CLU_072507_0_0_6"/>
<dbReference type="Proteomes" id="UP000005744">
    <property type="component" value="Unassembled WGS sequence"/>
</dbReference>
<dbReference type="Gene3D" id="3.40.1350.10">
    <property type="match status" value="1"/>
</dbReference>
<evidence type="ECO:0000256" key="1">
    <source>
        <dbReference type="SAM" id="Coils"/>
    </source>
</evidence>
<dbReference type="InterPro" id="IPR011856">
    <property type="entry name" value="tRNA_endonuc-like_dom_sf"/>
</dbReference>
<name>I3CBY8_9GAMM</name>
<evidence type="ECO:0000313" key="3">
    <source>
        <dbReference type="Proteomes" id="UP000005744"/>
    </source>
</evidence>
<dbReference type="RefSeq" id="WP_002682772.1">
    <property type="nucleotide sequence ID" value="NZ_JH600070.1"/>
</dbReference>
<dbReference type="InterPro" id="IPR011335">
    <property type="entry name" value="Restrct_endonuc-II-like"/>
</dbReference>
<dbReference type="SUPFAM" id="SSF52980">
    <property type="entry name" value="Restriction endonuclease-like"/>
    <property type="match status" value="1"/>
</dbReference>
<protein>
    <recommendedName>
        <fullName evidence="4">DUF1887 family protein</fullName>
    </recommendedName>
</protein>
<organism evidence="2 3">
    <name type="scientific">Beggiatoa alba B18LD</name>
    <dbReference type="NCBI Taxonomy" id="395493"/>
    <lineage>
        <taxon>Bacteria</taxon>
        <taxon>Pseudomonadati</taxon>
        <taxon>Pseudomonadota</taxon>
        <taxon>Gammaproteobacteria</taxon>
        <taxon>Thiotrichales</taxon>
        <taxon>Thiotrichaceae</taxon>
        <taxon>Beggiatoa</taxon>
    </lineage>
</organism>
<proteinExistence type="predicted"/>
<evidence type="ECO:0000313" key="2">
    <source>
        <dbReference type="EMBL" id="EIJ41131.1"/>
    </source>
</evidence>
<dbReference type="AlphaFoldDB" id="I3CBY8"/>
<dbReference type="GO" id="GO:0003676">
    <property type="term" value="F:nucleic acid binding"/>
    <property type="evidence" value="ECO:0007669"/>
    <property type="project" value="InterPro"/>
</dbReference>
<keyword evidence="3" id="KW-1185">Reference proteome</keyword>
<gene>
    <name evidence="2" type="ORF">BegalDRAFT_0208</name>
</gene>
<evidence type="ECO:0008006" key="4">
    <source>
        <dbReference type="Google" id="ProtNLM"/>
    </source>
</evidence>
<accession>I3CBY8</accession>
<feature type="coiled-coil region" evidence="1">
    <location>
        <begin position="42"/>
        <end position="97"/>
    </location>
</feature>
<dbReference type="eggNOG" id="COG1373">
    <property type="taxonomic scope" value="Bacteria"/>
</dbReference>
<dbReference type="STRING" id="395493.BegalDRAFT_0208"/>
<dbReference type="EMBL" id="JH600070">
    <property type="protein sequence ID" value="EIJ41131.1"/>
    <property type="molecule type" value="Genomic_DNA"/>
</dbReference>
<keyword evidence="1" id="KW-0175">Coiled coil</keyword>
<sequence>MAILRCPHCQFLKEVANTYLGKTAPCPKCKKEAKVVDTIKLVETAVNRFLEVSQKYKELKQNSDNTELKLKNLVDKLITLTNEKNALKAQLEELSENNSSITPAKTDAPTLSTSLFKEFNQNNTTTSKATETIIVPDGYVFENQSYAAELNNFQPVVNWFKTRNIQIEPNVQASDIQGYFDEVAVMIGDNLTILDKLLDGIRYRQRKGYDRFKIELKEYNQEDEKLIKKFCQTAYEFAFFSRYQFNRELNSISLVLNNSPQIQNFFNGDWLEWYVFMKVASFLLANKYPFACLRSSKIVSATTNQQHEIDIFFLINGNQPLWIECKSGEFRDSINKYQELRKKLNINPDYSLLLVSGLENEKVDNFSRMFKIRIMNEKKLLPYLAGLFQAKK</sequence>